<sequence>MSKTNAPVNPLLPEKRKRLSPGIVVVVVLVLAIVAAVGVDYWRKHSKVEVTASGKPEPTVITGPGTDGKGVTVGKAGAKTNIDMYFDFRCPHCEEFEQATGSTLDQLVEDGTATITYWPLAFVSPQDSPRLANAFAASAANGKALSFVDAVYGDFSKAWTTDQLLELGKQLGVDDAKFQAAVSGNTYAGWLDSISNASNDRKVTGTPTVFVNDKLLDADKMTPDGIKAAVG</sequence>
<organism evidence="3 4">
    <name type="scientific">Kribbella qitaiheensis</name>
    <dbReference type="NCBI Taxonomy" id="1544730"/>
    <lineage>
        <taxon>Bacteria</taxon>
        <taxon>Bacillati</taxon>
        <taxon>Actinomycetota</taxon>
        <taxon>Actinomycetes</taxon>
        <taxon>Propionibacteriales</taxon>
        <taxon>Kribbellaceae</taxon>
        <taxon>Kribbella</taxon>
    </lineage>
</organism>
<gene>
    <name evidence="3" type="ORF">F1D05_35790</name>
</gene>
<reference evidence="4" key="1">
    <citation type="submission" date="2019-09" db="EMBL/GenBank/DDBJ databases">
        <title>Antimicrobial potential of Antarctic Bacteria.</title>
        <authorList>
            <person name="Benaud N."/>
            <person name="Edwards R.J."/>
            <person name="Ferrari B.C."/>
        </authorList>
    </citation>
    <scope>NUCLEOTIDE SEQUENCE [LARGE SCALE GENOMIC DNA]</scope>
    <source>
        <strain evidence="4">SPB151</strain>
    </source>
</reference>
<dbReference type="Pfam" id="PF13462">
    <property type="entry name" value="Thioredoxin_4"/>
    <property type="match status" value="1"/>
</dbReference>
<reference evidence="3 4" key="2">
    <citation type="journal article" date="2020" name="Microbiol. Resour. Announc.">
        <title>Antarctic desert soil bacteria exhibit high novel natural product potential, evaluated through long-read genome sequencing and comparative genomics.</title>
        <authorList>
            <person name="Benaud N."/>
            <person name="Edwards R.J."/>
            <person name="Amos T.G."/>
            <person name="D'Agostino P.M."/>
            <person name="Gutierrez-Chavez C."/>
            <person name="Montgomery K."/>
            <person name="Nicetic I."/>
            <person name="Ferrari B.C."/>
        </authorList>
    </citation>
    <scope>NUCLEOTIDE SEQUENCE [LARGE SCALE GENOMIC DNA]</scope>
    <source>
        <strain evidence="3 4">SPB151</strain>
    </source>
</reference>
<evidence type="ECO:0000313" key="3">
    <source>
        <dbReference type="EMBL" id="QNE22287.1"/>
    </source>
</evidence>
<dbReference type="PANTHER" id="PTHR35891:SF3">
    <property type="entry name" value="THIOL:DISULFIDE INTERCHANGE PROTEIN DSBL"/>
    <property type="match status" value="1"/>
</dbReference>
<accession>A0A7G6X7S2</accession>
<evidence type="ECO:0000313" key="4">
    <source>
        <dbReference type="Proteomes" id="UP000515563"/>
    </source>
</evidence>
<dbReference type="Proteomes" id="UP000515563">
    <property type="component" value="Chromosome"/>
</dbReference>
<dbReference type="Gene3D" id="3.40.30.10">
    <property type="entry name" value="Glutaredoxin"/>
    <property type="match status" value="1"/>
</dbReference>
<dbReference type="EMBL" id="CP043661">
    <property type="protein sequence ID" value="QNE22287.1"/>
    <property type="molecule type" value="Genomic_DNA"/>
</dbReference>
<dbReference type="RefSeq" id="WP_185444701.1">
    <property type="nucleotide sequence ID" value="NZ_CP043661.1"/>
</dbReference>
<dbReference type="InterPro" id="IPR036249">
    <property type="entry name" value="Thioredoxin-like_sf"/>
</dbReference>
<protein>
    <submittedName>
        <fullName evidence="3">Thioredoxin domain-containing protein</fullName>
    </submittedName>
</protein>
<dbReference type="InterPro" id="IPR012336">
    <property type="entry name" value="Thioredoxin-like_fold"/>
</dbReference>
<dbReference type="PANTHER" id="PTHR35891">
    <property type="entry name" value="THIOL:DISULFIDE INTERCHANGE PROTEIN DSBA"/>
    <property type="match status" value="1"/>
</dbReference>
<feature type="transmembrane region" description="Helical" evidence="1">
    <location>
        <begin position="20"/>
        <end position="39"/>
    </location>
</feature>
<keyword evidence="1" id="KW-0472">Membrane</keyword>
<keyword evidence="4" id="KW-1185">Reference proteome</keyword>
<evidence type="ECO:0000259" key="2">
    <source>
        <dbReference type="Pfam" id="PF13462"/>
    </source>
</evidence>
<evidence type="ECO:0000256" key="1">
    <source>
        <dbReference type="SAM" id="Phobius"/>
    </source>
</evidence>
<dbReference type="AlphaFoldDB" id="A0A7G6X7S2"/>
<keyword evidence="1" id="KW-1133">Transmembrane helix</keyword>
<dbReference type="InterPro" id="IPR050824">
    <property type="entry name" value="Thiol_disulfide_DsbA"/>
</dbReference>
<dbReference type="KEGG" id="kqi:F1D05_35790"/>
<feature type="domain" description="Thioredoxin-like fold" evidence="2">
    <location>
        <begin position="68"/>
        <end position="229"/>
    </location>
</feature>
<proteinExistence type="predicted"/>
<name>A0A7G6X7S2_9ACTN</name>
<dbReference type="SUPFAM" id="SSF52833">
    <property type="entry name" value="Thioredoxin-like"/>
    <property type="match status" value="1"/>
</dbReference>
<dbReference type="CDD" id="cd02972">
    <property type="entry name" value="DsbA_family"/>
    <property type="match status" value="1"/>
</dbReference>
<keyword evidence="1" id="KW-0812">Transmembrane</keyword>